<name>A0AAV8DNI0_9POAL</name>
<protein>
    <submittedName>
        <fullName evidence="2">Rp1-like protein</fullName>
    </submittedName>
</protein>
<evidence type="ECO:0000259" key="1">
    <source>
        <dbReference type="Pfam" id="PF25019"/>
    </source>
</evidence>
<organism evidence="2 3">
    <name type="scientific">Rhynchospora pubera</name>
    <dbReference type="NCBI Taxonomy" id="906938"/>
    <lineage>
        <taxon>Eukaryota</taxon>
        <taxon>Viridiplantae</taxon>
        <taxon>Streptophyta</taxon>
        <taxon>Embryophyta</taxon>
        <taxon>Tracheophyta</taxon>
        <taxon>Spermatophyta</taxon>
        <taxon>Magnoliopsida</taxon>
        <taxon>Liliopsida</taxon>
        <taxon>Poales</taxon>
        <taxon>Cyperaceae</taxon>
        <taxon>Cyperoideae</taxon>
        <taxon>Rhynchosporeae</taxon>
        <taxon>Rhynchospora</taxon>
    </lineage>
</organism>
<dbReference type="InterPro" id="IPR032675">
    <property type="entry name" value="LRR_dom_sf"/>
</dbReference>
<evidence type="ECO:0000313" key="2">
    <source>
        <dbReference type="EMBL" id="KAJ4768684.1"/>
    </source>
</evidence>
<comment type="caution">
    <text evidence="2">The sequence shown here is derived from an EMBL/GenBank/DDBJ whole genome shotgun (WGS) entry which is preliminary data.</text>
</comment>
<feature type="domain" description="R13L1/DRL21-like LRR repeat region" evidence="1">
    <location>
        <begin position="2"/>
        <end position="93"/>
    </location>
</feature>
<sequence length="599" mass="68189">MASKSHLVGLKFEWNSNERVIDDFDFQLLDNLQPHPNIRFLTINGFRGNRFPSWLLGQNSLKHLTALRLIYCTNVEEISFFYESVPSCKLLYLCGLNNLKEMPHLHPNLTTLVIQMVPLLTYFSENDLKEERKQFMLEAVNQITEYVKLRCDQQLPESFEDSIRRDLQLTKLRLKATPEICMTSSKCENLYPDVAKIDPRNKDYTCDRLMDAWNMCMLWHIETMLSKIEESKLILPPSLTKLWILSCSITTYALSASIQCLVSLSELWLCEIHTITSLPSEEALCDLKNLRSFWVERCYLLSSLGGIRALTSLTEFKLEYCLNLNSSNGQLPSSLETLKFKECACVDAILDQSDLPLLRVLVVEEYLNVGCFREKHDKRVLHVGRAPCLKELTIIGWKGSLEGLNSLTSLNKLEVIPHRSFSTGNCSIQNVSVEVYNPLLLKQLSDETISSTEILSIVSFEGESINDEVFLSFTSLKCLVLEDCNITHLPVHLKDLTSLRGLYLNCPKLSEVEYLPKNLHSLLIKNNPTLAKKFHCHNDGSYQVVGDEGNTYLTFPTEGQTMPGPFQPIQQASTSQSAQQVAANPLEGLTRRFLRLLSN</sequence>
<gene>
    <name evidence="2" type="ORF">LUZ62_079059</name>
</gene>
<accession>A0AAV8DNI0</accession>
<dbReference type="SUPFAM" id="SSF52058">
    <property type="entry name" value="L domain-like"/>
    <property type="match status" value="2"/>
</dbReference>
<evidence type="ECO:0000313" key="3">
    <source>
        <dbReference type="Proteomes" id="UP001140206"/>
    </source>
</evidence>
<dbReference type="InterPro" id="IPR056789">
    <property type="entry name" value="LRR_R13L1-DRL21"/>
</dbReference>
<dbReference type="Pfam" id="PF25019">
    <property type="entry name" value="LRR_R13L1-DRL21"/>
    <property type="match status" value="1"/>
</dbReference>
<reference evidence="2" key="1">
    <citation type="submission" date="2022-08" db="EMBL/GenBank/DDBJ databases">
        <authorList>
            <person name="Marques A."/>
        </authorList>
    </citation>
    <scope>NUCLEOTIDE SEQUENCE</scope>
    <source>
        <strain evidence="2">RhyPub2mFocal</strain>
        <tissue evidence="2">Leaves</tissue>
    </source>
</reference>
<dbReference type="PANTHER" id="PTHR47186:SF42">
    <property type="entry name" value="DISEASE RESISTANCE RPP13-LIKE PROTEIN 1"/>
    <property type="match status" value="1"/>
</dbReference>
<dbReference type="Gene3D" id="3.80.10.10">
    <property type="entry name" value="Ribonuclease Inhibitor"/>
    <property type="match status" value="3"/>
</dbReference>
<dbReference type="PANTHER" id="PTHR47186">
    <property type="entry name" value="LEUCINE-RICH REPEAT-CONTAINING PROTEIN 57"/>
    <property type="match status" value="1"/>
</dbReference>
<proteinExistence type="predicted"/>
<dbReference type="Proteomes" id="UP001140206">
    <property type="component" value="Chromosome 4"/>
</dbReference>
<dbReference type="EMBL" id="JAMFTS010000004">
    <property type="protein sequence ID" value="KAJ4768684.1"/>
    <property type="molecule type" value="Genomic_DNA"/>
</dbReference>
<dbReference type="AlphaFoldDB" id="A0AAV8DNI0"/>
<keyword evidence="3" id="KW-1185">Reference proteome</keyword>